<dbReference type="Gene3D" id="3.10.450.700">
    <property type="match status" value="1"/>
</dbReference>
<dbReference type="SMART" id="SM00712">
    <property type="entry name" value="PUR"/>
    <property type="match status" value="3"/>
</dbReference>
<dbReference type="GO" id="GO:0000977">
    <property type="term" value="F:RNA polymerase II transcription regulatory region sequence-specific DNA binding"/>
    <property type="evidence" value="ECO:0007669"/>
    <property type="project" value="InterPro"/>
</dbReference>
<evidence type="ECO:0000256" key="2">
    <source>
        <dbReference type="ARBA" id="ARBA00023125"/>
    </source>
</evidence>
<comment type="similarity">
    <text evidence="1">Belongs to the PUR DNA-binding protein family.</text>
</comment>
<dbReference type="CTD" id="43797"/>
<feature type="region of interest" description="Disordered" evidence="3">
    <location>
        <begin position="278"/>
        <end position="317"/>
    </location>
</feature>
<dbReference type="Proteomes" id="UP000694920">
    <property type="component" value="Unplaced"/>
</dbReference>
<sequence length="317" mass="35118">MGEILENSEHGNVQRTLTNGWGDTMGKIQYWYPEGQQGQQGEQELATKMLQIQSKRFYLDVKQNRRGRFIKVAEIGADGRRSQIFLALSTASEFRDHLSTFSDFYASLGPPNPENVPDDGKLKSEMMVKDNRRYYLDLKENSRGRFLRVSHPVSQTITRGGPRSQIAIPAQGMIEFRDALTDLLEEFGTDDGGFKGDLPEGRYMRVDNKNFYFDIGQNNRGIYMRISEVKTNFRTAITVPEKSWGRFRDIFADYCEKMKEGGAGVGVGVGLSGVGGGGGGGNVLTEGKGSVVAQVPSPSSTSQQPNPNPNLDSPLIK</sequence>
<dbReference type="AlphaFoldDB" id="A0AAJ7BTZ2"/>
<name>A0AAJ7BTZ2_CEPCN</name>
<evidence type="ECO:0000313" key="4">
    <source>
        <dbReference type="Proteomes" id="UP000694920"/>
    </source>
</evidence>
<dbReference type="FunFam" id="3.10.450.700:FF:000004">
    <property type="entry name" value="Transcriptional activator protein Pur-alpha"/>
    <property type="match status" value="1"/>
</dbReference>
<feature type="compositionally biased region" description="Low complexity" evidence="3">
    <location>
        <begin position="283"/>
        <end position="305"/>
    </location>
</feature>
<organism evidence="4 5">
    <name type="scientific">Cephus cinctus</name>
    <name type="common">Wheat stem sawfly</name>
    <dbReference type="NCBI Taxonomy" id="211228"/>
    <lineage>
        <taxon>Eukaryota</taxon>
        <taxon>Metazoa</taxon>
        <taxon>Ecdysozoa</taxon>
        <taxon>Arthropoda</taxon>
        <taxon>Hexapoda</taxon>
        <taxon>Insecta</taxon>
        <taxon>Pterygota</taxon>
        <taxon>Neoptera</taxon>
        <taxon>Endopterygota</taxon>
        <taxon>Hymenoptera</taxon>
        <taxon>Cephoidea</taxon>
        <taxon>Cephidae</taxon>
        <taxon>Cephus</taxon>
    </lineage>
</organism>
<dbReference type="GO" id="GO:0000981">
    <property type="term" value="F:DNA-binding transcription factor activity, RNA polymerase II-specific"/>
    <property type="evidence" value="ECO:0007669"/>
    <property type="project" value="TreeGrafter"/>
</dbReference>
<proteinExistence type="inferred from homology"/>
<keyword evidence="2" id="KW-0238">DNA-binding</keyword>
<dbReference type="FunFam" id="3.30.2450.30:FF:000001">
    <property type="entry name" value="Purine-rich element binding protein A"/>
    <property type="match status" value="1"/>
</dbReference>
<keyword evidence="4" id="KW-1185">Reference proteome</keyword>
<dbReference type="GeneID" id="107267272"/>
<accession>A0AAJ7BTZ2</accession>
<dbReference type="GO" id="GO:0005634">
    <property type="term" value="C:nucleus"/>
    <property type="evidence" value="ECO:0007669"/>
    <property type="project" value="TreeGrafter"/>
</dbReference>
<dbReference type="GO" id="GO:0032422">
    <property type="term" value="F:purine-rich negative regulatory element binding"/>
    <property type="evidence" value="ECO:0007669"/>
    <property type="project" value="InterPro"/>
</dbReference>
<gene>
    <name evidence="5" type="primary">LOC107267272</name>
</gene>
<dbReference type="PANTHER" id="PTHR12611">
    <property type="entry name" value="PUR-TRANSCRIPTIONAL ACTIVATOR"/>
    <property type="match status" value="1"/>
</dbReference>
<dbReference type="InterPro" id="IPR006628">
    <property type="entry name" value="PUR-bd_fam"/>
</dbReference>
<reference evidence="5" key="1">
    <citation type="submission" date="2025-08" db="UniProtKB">
        <authorList>
            <consortium name="RefSeq"/>
        </authorList>
    </citation>
    <scope>IDENTIFICATION</scope>
</reference>
<evidence type="ECO:0000256" key="3">
    <source>
        <dbReference type="SAM" id="MobiDB-lite"/>
    </source>
</evidence>
<dbReference type="RefSeq" id="XP_015594237.1">
    <property type="nucleotide sequence ID" value="XM_015738751.2"/>
</dbReference>
<dbReference type="Pfam" id="PF04845">
    <property type="entry name" value="PurA"/>
    <property type="match status" value="1"/>
</dbReference>
<evidence type="ECO:0000313" key="5">
    <source>
        <dbReference type="RefSeq" id="XP_015594237.1"/>
    </source>
</evidence>
<evidence type="ECO:0000256" key="1">
    <source>
        <dbReference type="ARBA" id="ARBA00009251"/>
    </source>
</evidence>
<dbReference type="Gene3D" id="3.30.2450.30">
    <property type="match status" value="1"/>
</dbReference>
<dbReference type="PANTHER" id="PTHR12611:SF0">
    <property type="entry name" value="PURINE-RICH BINDING PROTEIN-ALPHA, ISOFORM B"/>
    <property type="match status" value="1"/>
</dbReference>
<protein>
    <submittedName>
        <fullName evidence="5">Transcriptional activator protein Pur-beta isoform X6</fullName>
    </submittedName>
</protein>